<dbReference type="GO" id="GO:0004113">
    <property type="term" value="F:2',3'-cyclic-nucleotide 3'-phosphodiesterase activity"/>
    <property type="evidence" value="ECO:0007669"/>
    <property type="project" value="TreeGrafter"/>
</dbReference>
<evidence type="ECO:0000313" key="3">
    <source>
        <dbReference type="EMBL" id="OGE74810.1"/>
    </source>
</evidence>
<dbReference type="PIRSF" id="PIRSF004789">
    <property type="entry name" value="DR1281"/>
    <property type="match status" value="1"/>
</dbReference>
<dbReference type="PANTHER" id="PTHR36303">
    <property type="entry name" value="2',3'-CYCLIC-NUCLEOTIDE 2'-PHOSPHODIESTERASE"/>
    <property type="match status" value="1"/>
</dbReference>
<evidence type="ECO:0008006" key="5">
    <source>
        <dbReference type="Google" id="ProtNLM"/>
    </source>
</evidence>
<feature type="binding site" evidence="2">
    <location>
        <position position="67"/>
    </location>
    <ligand>
        <name>Fe cation</name>
        <dbReference type="ChEBI" id="CHEBI:24875"/>
        <label>2</label>
    </ligand>
</feature>
<dbReference type="SUPFAM" id="SSF56300">
    <property type="entry name" value="Metallo-dependent phosphatases"/>
    <property type="match status" value="1"/>
</dbReference>
<feature type="active site" description="Proton donor" evidence="1">
    <location>
        <position position="68"/>
    </location>
</feature>
<dbReference type="Gene3D" id="3.60.21.10">
    <property type="match status" value="1"/>
</dbReference>
<dbReference type="Pfam" id="PF13277">
    <property type="entry name" value="YmdB"/>
    <property type="match status" value="1"/>
</dbReference>
<comment type="caution">
    <text evidence="3">The sequence shown here is derived from an EMBL/GenBank/DDBJ whole genome shotgun (WGS) entry which is preliminary data.</text>
</comment>
<proteinExistence type="predicted"/>
<feature type="binding site" evidence="2">
    <location>
        <position position="40"/>
    </location>
    <ligand>
        <name>Fe cation</name>
        <dbReference type="ChEBI" id="CHEBI:24875"/>
        <label>1</label>
    </ligand>
</feature>
<evidence type="ECO:0000256" key="1">
    <source>
        <dbReference type="PIRSR" id="PIRSR004789-50"/>
    </source>
</evidence>
<gene>
    <name evidence="3" type="ORF">A3K06_00125</name>
</gene>
<organism evidence="3 4">
    <name type="scientific">Candidatus Doudnabacteria bacterium RIFCSPHIGHO2_01_52_17</name>
    <dbReference type="NCBI Taxonomy" id="1817820"/>
    <lineage>
        <taxon>Bacteria</taxon>
        <taxon>Candidatus Doudnaibacteriota</taxon>
    </lineage>
</organism>
<feature type="binding site" evidence="2">
    <location>
        <position position="183"/>
    </location>
    <ligand>
        <name>Fe cation</name>
        <dbReference type="ChEBI" id="CHEBI:24875"/>
        <label>2</label>
    </ligand>
</feature>
<dbReference type="InterPro" id="IPR005235">
    <property type="entry name" value="YmdB-like"/>
</dbReference>
<feature type="binding site" evidence="2">
    <location>
        <position position="39"/>
    </location>
    <ligand>
        <name>Fe cation</name>
        <dbReference type="ChEBI" id="CHEBI:24875"/>
        <label>2</label>
    </ligand>
</feature>
<evidence type="ECO:0000313" key="4">
    <source>
        <dbReference type="Proteomes" id="UP000176547"/>
    </source>
</evidence>
<feature type="binding site" evidence="2">
    <location>
        <position position="185"/>
    </location>
    <ligand>
        <name>Fe cation</name>
        <dbReference type="ChEBI" id="CHEBI:24875"/>
        <label>1</label>
    </ligand>
</feature>
<accession>A0A1F5NBJ8</accession>
<dbReference type="InterPro" id="IPR029052">
    <property type="entry name" value="Metallo-depent_PP-like"/>
</dbReference>
<sequence>MKILFFGDINGKSGRRALAKVLPELRRQHQPDLVVANAENLAHGKGLTLSTFREVLDAGVDFLTSGNHVFDKPEGREVFSQYGDRIIRPANFPDNLPGKGYQILTARSQRVAFLNLNGLVFMEKQFDYGEIGNPFLKLNELLDRPDLREVKVRILDFHAEATSEKRAMGFWADGRMSAVLGTHTHVPTADAHVLPRGTGYLTDLGMVGAADSVIGVQKDTAIERLLGSPSEERRAPLLIDESDVTEIDFAQLTIDEESGKCQNISSFRLVR</sequence>
<evidence type="ECO:0000256" key="2">
    <source>
        <dbReference type="PIRSR" id="PIRSR004789-51"/>
    </source>
</evidence>
<dbReference type="EMBL" id="MFEG01000043">
    <property type="protein sequence ID" value="OGE74810.1"/>
    <property type="molecule type" value="Genomic_DNA"/>
</dbReference>
<dbReference type="Proteomes" id="UP000176547">
    <property type="component" value="Unassembled WGS sequence"/>
</dbReference>
<dbReference type="PANTHER" id="PTHR36303:SF1">
    <property type="entry name" value="2',3'-CYCLIC-NUCLEOTIDE 2'-PHOSPHODIESTERASE"/>
    <property type="match status" value="1"/>
</dbReference>
<dbReference type="AlphaFoldDB" id="A0A1F5NBJ8"/>
<feature type="binding site" evidence="2">
    <location>
        <position position="8"/>
    </location>
    <ligand>
        <name>Fe cation</name>
        <dbReference type="ChEBI" id="CHEBI:24875"/>
        <label>1</label>
    </ligand>
</feature>
<dbReference type="GO" id="GO:0046872">
    <property type="term" value="F:metal ion binding"/>
    <property type="evidence" value="ECO:0007669"/>
    <property type="project" value="UniProtKB-KW"/>
</dbReference>
<feature type="binding site" evidence="2">
    <location>
        <position position="158"/>
    </location>
    <ligand>
        <name>Fe cation</name>
        <dbReference type="ChEBI" id="CHEBI:24875"/>
        <label>2</label>
    </ligand>
</feature>
<protein>
    <recommendedName>
        <fullName evidence="5">Metallophosphoesterase</fullName>
    </recommendedName>
</protein>
<keyword evidence="2" id="KW-0479">Metal-binding</keyword>
<name>A0A1F5NBJ8_9BACT</name>
<reference evidence="3 4" key="1">
    <citation type="journal article" date="2016" name="Nat. Commun.">
        <title>Thousands of microbial genomes shed light on interconnected biogeochemical processes in an aquifer system.</title>
        <authorList>
            <person name="Anantharaman K."/>
            <person name="Brown C.T."/>
            <person name="Hug L.A."/>
            <person name="Sharon I."/>
            <person name="Castelle C.J."/>
            <person name="Probst A.J."/>
            <person name="Thomas B.C."/>
            <person name="Singh A."/>
            <person name="Wilkins M.J."/>
            <person name="Karaoz U."/>
            <person name="Brodie E.L."/>
            <person name="Williams K.H."/>
            <person name="Hubbard S.S."/>
            <person name="Banfield J.F."/>
        </authorList>
    </citation>
    <scope>NUCLEOTIDE SEQUENCE [LARGE SCALE GENOMIC DNA]</scope>
</reference>
<feature type="binding site" evidence="2">
    <location>
        <position position="39"/>
    </location>
    <ligand>
        <name>Fe cation</name>
        <dbReference type="ChEBI" id="CHEBI:24875"/>
        <label>1</label>
    </ligand>
</feature>